<name>A0ABU6B068_9NOCA</name>
<keyword evidence="2" id="KW-1185">Reference proteome</keyword>
<dbReference type="EMBL" id="JAYKYQ010000010">
    <property type="protein sequence ID" value="MEB3513164.1"/>
    <property type="molecule type" value="Genomic_DNA"/>
</dbReference>
<comment type="caution">
    <text evidence="1">The sequence shown here is derived from an EMBL/GenBank/DDBJ whole genome shotgun (WGS) entry which is preliminary data.</text>
</comment>
<sequence length="74" mass="7412">MRAAAATAARSAVPDTVPGTAGWLAEPVARSAAPDALPGAASWLAESAVEHSVTAGRAQSVMDVIDDIVGDMRP</sequence>
<reference evidence="1 2" key="1">
    <citation type="submission" date="2023-12" db="EMBL/GenBank/DDBJ databases">
        <title>novel species in genus Nocarida.</title>
        <authorList>
            <person name="Li Z."/>
        </authorList>
    </citation>
    <scope>NUCLEOTIDE SEQUENCE [LARGE SCALE GENOMIC DNA]</scope>
    <source>
        <strain evidence="1 2">CDC186</strain>
    </source>
</reference>
<organism evidence="1 2">
    <name type="scientific">Nocardia implantans</name>
    <dbReference type="NCBI Taxonomy" id="3108168"/>
    <lineage>
        <taxon>Bacteria</taxon>
        <taxon>Bacillati</taxon>
        <taxon>Actinomycetota</taxon>
        <taxon>Actinomycetes</taxon>
        <taxon>Mycobacteriales</taxon>
        <taxon>Nocardiaceae</taxon>
        <taxon>Nocardia</taxon>
    </lineage>
</organism>
<gene>
    <name evidence="1" type="ORF">U3653_24315</name>
</gene>
<dbReference type="RefSeq" id="WP_195082329.1">
    <property type="nucleotide sequence ID" value="NZ_JAYESH010000010.1"/>
</dbReference>
<accession>A0ABU6B068</accession>
<protein>
    <submittedName>
        <fullName evidence="1">Uncharacterized protein</fullName>
    </submittedName>
</protein>
<evidence type="ECO:0000313" key="2">
    <source>
        <dbReference type="Proteomes" id="UP001348098"/>
    </source>
</evidence>
<proteinExistence type="predicted"/>
<evidence type="ECO:0000313" key="1">
    <source>
        <dbReference type="EMBL" id="MEB3513164.1"/>
    </source>
</evidence>
<dbReference type="Proteomes" id="UP001348098">
    <property type="component" value="Unassembled WGS sequence"/>
</dbReference>